<dbReference type="SUPFAM" id="SSF81383">
    <property type="entry name" value="F-box domain"/>
    <property type="match status" value="1"/>
</dbReference>
<dbReference type="InterPro" id="IPR036047">
    <property type="entry name" value="F-box-like_dom_sf"/>
</dbReference>
<reference evidence="2 3" key="1">
    <citation type="submission" date="2019-07" db="EMBL/GenBank/DDBJ databases">
        <title>WGS assembly of Gossypium tomentosum.</title>
        <authorList>
            <person name="Chen Z.J."/>
            <person name="Sreedasyam A."/>
            <person name="Ando A."/>
            <person name="Song Q."/>
            <person name="De L."/>
            <person name="Hulse-Kemp A."/>
            <person name="Ding M."/>
            <person name="Ye W."/>
            <person name="Kirkbride R."/>
            <person name="Jenkins J."/>
            <person name="Plott C."/>
            <person name="Lovell J."/>
            <person name="Lin Y.-M."/>
            <person name="Vaughn R."/>
            <person name="Liu B."/>
            <person name="Li W."/>
            <person name="Simpson S."/>
            <person name="Scheffler B."/>
            <person name="Saski C."/>
            <person name="Grover C."/>
            <person name="Hu G."/>
            <person name="Conover J."/>
            <person name="Carlson J."/>
            <person name="Shu S."/>
            <person name="Boston L."/>
            <person name="Williams M."/>
            <person name="Peterson D."/>
            <person name="Mcgee K."/>
            <person name="Jones D."/>
            <person name="Wendel J."/>
            <person name="Stelly D."/>
            <person name="Grimwood J."/>
            <person name="Schmutz J."/>
        </authorList>
    </citation>
    <scope>NUCLEOTIDE SEQUENCE [LARGE SCALE GENOMIC DNA]</scope>
    <source>
        <strain evidence="2">7179.01</strain>
    </source>
</reference>
<accession>A0A5D2NGU9</accession>
<sequence>MGFNFRQRIRYNEDLLTEIFLKLPTKSLLRYKAVSKQWMYLISSKKFSLAHIRSWHAKASLNPCVVFLDILQSCQGLLLCDSFSKNPYVCLCKVFICNPATRKFKMLPLPFPIFKQYELCGVNLAFDPLKSSYYKIISVWQQRRYLILEEMGMEMEMGMKMERKAEYFIDIYSSQNCHWSYRKINFSWEEGMKFYQGVFLRVHRQGYRWFGECGGYLNLVVALVPSLLEYSVFEMAEDHSHWHLKYSLNLEADPYRILKMKRMVFKLLCVTHSEEEGDPMFIVDEDGTGISYNFKNNTRKDVRCTILTISSSSIQEYSLRCSLYFETLCCM</sequence>
<proteinExistence type="predicted"/>
<evidence type="ECO:0000313" key="3">
    <source>
        <dbReference type="Proteomes" id="UP000322667"/>
    </source>
</evidence>
<protein>
    <recommendedName>
        <fullName evidence="1">F-box domain-containing protein</fullName>
    </recommendedName>
</protein>
<dbReference type="AlphaFoldDB" id="A0A5D2NGU9"/>
<name>A0A5D2NGU9_GOSTO</name>
<evidence type="ECO:0000313" key="2">
    <source>
        <dbReference type="EMBL" id="TYI02355.1"/>
    </source>
</evidence>
<dbReference type="PANTHER" id="PTHR35546:SF115">
    <property type="entry name" value="F-BOX DOMAIN-CONTAINING PROTEIN"/>
    <property type="match status" value="1"/>
</dbReference>
<organism evidence="2 3">
    <name type="scientific">Gossypium tomentosum</name>
    <name type="common">Hawaiian cotton</name>
    <name type="synonym">Gossypium sandvicense</name>
    <dbReference type="NCBI Taxonomy" id="34277"/>
    <lineage>
        <taxon>Eukaryota</taxon>
        <taxon>Viridiplantae</taxon>
        <taxon>Streptophyta</taxon>
        <taxon>Embryophyta</taxon>
        <taxon>Tracheophyta</taxon>
        <taxon>Spermatophyta</taxon>
        <taxon>Magnoliopsida</taxon>
        <taxon>eudicotyledons</taxon>
        <taxon>Gunneridae</taxon>
        <taxon>Pentapetalae</taxon>
        <taxon>rosids</taxon>
        <taxon>malvids</taxon>
        <taxon>Malvales</taxon>
        <taxon>Malvaceae</taxon>
        <taxon>Malvoideae</taxon>
        <taxon>Gossypium</taxon>
    </lineage>
</organism>
<evidence type="ECO:0000259" key="1">
    <source>
        <dbReference type="Pfam" id="PF00646"/>
    </source>
</evidence>
<feature type="domain" description="F-box" evidence="1">
    <location>
        <begin position="13"/>
        <end position="47"/>
    </location>
</feature>
<keyword evidence="3" id="KW-1185">Reference proteome</keyword>
<dbReference type="Proteomes" id="UP000322667">
    <property type="component" value="Chromosome A11"/>
</dbReference>
<gene>
    <name evidence="2" type="ORF">ES332_A11G261200v1</name>
</gene>
<dbReference type="EMBL" id="CM017620">
    <property type="protein sequence ID" value="TYI02355.1"/>
    <property type="molecule type" value="Genomic_DNA"/>
</dbReference>
<dbReference type="InterPro" id="IPR055290">
    <property type="entry name" value="At3g26010-like"/>
</dbReference>
<dbReference type="PANTHER" id="PTHR35546">
    <property type="entry name" value="F-BOX PROTEIN INTERACTION DOMAIN PROTEIN-RELATED"/>
    <property type="match status" value="1"/>
</dbReference>
<dbReference type="Pfam" id="PF00646">
    <property type="entry name" value="F-box"/>
    <property type="match status" value="1"/>
</dbReference>
<dbReference type="InterPro" id="IPR001810">
    <property type="entry name" value="F-box_dom"/>
</dbReference>